<evidence type="ECO:0000313" key="14">
    <source>
        <dbReference type="EMBL" id="KAF5956941.1"/>
    </source>
</evidence>
<evidence type="ECO:0000256" key="10">
    <source>
        <dbReference type="ARBA" id="ARBA00023163"/>
    </source>
</evidence>
<dbReference type="Pfam" id="PF17917">
    <property type="entry name" value="RT_RNaseH"/>
    <property type="match status" value="1"/>
</dbReference>
<dbReference type="Proteomes" id="UP000593564">
    <property type="component" value="Unassembled WGS sequence"/>
</dbReference>
<dbReference type="Pfam" id="PF02362">
    <property type="entry name" value="B3"/>
    <property type="match status" value="1"/>
</dbReference>
<reference evidence="15" key="1">
    <citation type="journal article" date="2020" name="Nat. Commun.">
        <title>Genome assembly of wild tea tree DASZ reveals pedigree and selection history of tea varieties.</title>
        <authorList>
            <person name="Zhang W."/>
            <person name="Zhang Y."/>
            <person name="Qiu H."/>
            <person name="Guo Y."/>
            <person name="Wan H."/>
            <person name="Zhang X."/>
            <person name="Scossa F."/>
            <person name="Alseekh S."/>
            <person name="Zhang Q."/>
            <person name="Wang P."/>
            <person name="Xu L."/>
            <person name="Schmidt M.H."/>
            <person name="Jia X."/>
            <person name="Li D."/>
            <person name="Zhu A."/>
            <person name="Guo F."/>
            <person name="Chen W."/>
            <person name="Ni D."/>
            <person name="Usadel B."/>
            <person name="Fernie A.R."/>
            <person name="Wen W."/>
        </authorList>
    </citation>
    <scope>NUCLEOTIDE SEQUENCE [LARGE SCALE GENOMIC DNA]</scope>
    <source>
        <strain evidence="15">cv. G240</strain>
    </source>
</reference>
<evidence type="ECO:0000256" key="6">
    <source>
        <dbReference type="ARBA" id="ARBA00022801"/>
    </source>
</evidence>
<reference evidence="14 15" key="2">
    <citation type="submission" date="2020-07" db="EMBL/GenBank/DDBJ databases">
        <title>Genome assembly of wild tea tree DASZ reveals pedigree and selection history of tea varieties.</title>
        <authorList>
            <person name="Zhang W."/>
        </authorList>
    </citation>
    <scope>NUCLEOTIDE SEQUENCE [LARGE SCALE GENOMIC DNA]</scope>
    <source>
        <strain evidence="15">cv. G240</strain>
        <tissue evidence="14">Leaf</tissue>
    </source>
</reference>
<evidence type="ECO:0000256" key="5">
    <source>
        <dbReference type="ARBA" id="ARBA00022759"/>
    </source>
</evidence>
<keyword evidence="6" id="KW-0378">Hydrolase</keyword>
<keyword evidence="2" id="KW-0808">Transferase</keyword>
<dbReference type="GO" id="GO:0005634">
    <property type="term" value="C:nucleus"/>
    <property type="evidence" value="ECO:0007669"/>
    <property type="project" value="UniProtKB-SubCell"/>
</dbReference>
<dbReference type="Gene3D" id="3.30.70.270">
    <property type="match status" value="1"/>
</dbReference>
<sequence length="672" mass="75514">MPVGVTNAPAAFMDLMNRVFKPYLDEFVIVFIDDILIYSKSPEAHEQHLQTLKTYEKNYPTHDLELAAVIFALKIWRHYLYGATCEIYTNYKSLKYLFTQKELIMRQRRCLEFMKDYGVEIHHHPGKANVVADELSRKTTRSLVCTLVSRKINGLLANITVEPTLIEEIKAHQWEDKLLNKKYEEQKITRDPDFIINNGILKFWNRICVPDILELKKKILVEVHNSRFAVHHGNTKIYHDLKEHYCSQGFYGEDQNQNQIMISNSTRGNLPFYSSSSTTSSSSSSSQPHKNLVPLTFHQQQNQHHQHQHQHQPQRGSWLEPQQPSAEEMTSMRCYTGGAGMGMEHMDASPAATGNNGDHHHRDNDVNGLLELGGGGGGGTSTCVGVVMEKEHMFDKVVTPSDVGKLNRLVIPKQHAEKYFPLDSSTNEKGLLLNFEDRNGKPWRFRYSYWNSSQSYVMTKGWSRFVKEKKLDAGDIVSFQRGVGELGKDRLFIDWRRRPDVSVLPPSLPSLPLSQQYFSFHRSTAAANHPWSPLLLQQTQAAPTSRRDHSLFQHINATNYQQPHSTNYGYSYSGSGGGGGPYSYNYNSVVNPCSSSVIYLRSAAGAASAPQQAGMVQLQSGFGGGGGGNSESEVEPMVFESVPVVHGQAASKATEAVWREHGLPHVGIGSGM</sequence>
<keyword evidence="5" id="KW-0255">Endonuclease</keyword>
<dbReference type="GO" id="GO:0004519">
    <property type="term" value="F:endonuclease activity"/>
    <property type="evidence" value="ECO:0007669"/>
    <property type="project" value="UniProtKB-KW"/>
</dbReference>
<dbReference type="GO" id="GO:0003964">
    <property type="term" value="F:RNA-directed DNA polymerase activity"/>
    <property type="evidence" value="ECO:0007669"/>
    <property type="project" value="UniProtKB-KW"/>
</dbReference>
<keyword evidence="8" id="KW-0805">Transcription regulation</keyword>
<gene>
    <name evidence="14" type="ORF">HYC85_004166</name>
</gene>
<dbReference type="PANTHER" id="PTHR31140:SF123">
    <property type="entry name" value="B3 DOMAIN-CONTAINING TRANSCRIPTION FACTOR NGA1"/>
    <property type="match status" value="1"/>
</dbReference>
<dbReference type="CDD" id="cd09274">
    <property type="entry name" value="RNase_HI_RT_Ty3"/>
    <property type="match status" value="1"/>
</dbReference>
<evidence type="ECO:0000256" key="8">
    <source>
        <dbReference type="ARBA" id="ARBA00023015"/>
    </source>
</evidence>
<evidence type="ECO:0000256" key="12">
    <source>
        <dbReference type="SAM" id="MobiDB-lite"/>
    </source>
</evidence>
<keyword evidence="15" id="KW-1185">Reference proteome</keyword>
<dbReference type="InterPro" id="IPR043502">
    <property type="entry name" value="DNA/RNA_pol_sf"/>
</dbReference>
<comment type="subcellular location">
    <subcellularLocation>
        <location evidence="1">Nucleus</location>
    </subcellularLocation>
</comment>
<feature type="region of interest" description="Disordered" evidence="12">
    <location>
        <begin position="299"/>
        <end position="329"/>
    </location>
</feature>
<evidence type="ECO:0000256" key="4">
    <source>
        <dbReference type="ARBA" id="ARBA00022722"/>
    </source>
</evidence>
<comment type="caution">
    <text evidence="14">The sequence shown here is derived from an EMBL/GenBank/DDBJ whole genome shotgun (WGS) entry which is preliminary data.</text>
</comment>
<organism evidence="14 15">
    <name type="scientific">Camellia sinensis</name>
    <name type="common">Tea plant</name>
    <name type="synonym">Thea sinensis</name>
    <dbReference type="NCBI Taxonomy" id="4442"/>
    <lineage>
        <taxon>Eukaryota</taxon>
        <taxon>Viridiplantae</taxon>
        <taxon>Streptophyta</taxon>
        <taxon>Embryophyta</taxon>
        <taxon>Tracheophyta</taxon>
        <taxon>Spermatophyta</taxon>
        <taxon>Magnoliopsida</taxon>
        <taxon>eudicotyledons</taxon>
        <taxon>Gunneridae</taxon>
        <taxon>Pentapetalae</taxon>
        <taxon>asterids</taxon>
        <taxon>Ericales</taxon>
        <taxon>Theaceae</taxon>
        <taxon>Camellia</taxon>
    </lineage>
</organism>
<evidence type="ECO:0000313" key="15">
    <source>
        <dbReference type="Proteomes" id="UP000593564"/>
    </source>
</evidence>
<keyword evidence="3" id="KW-0548">Nucleotidyltransferase</keyword>
<dbReference type="FunFam" id="2.40.330.10:FF:000002">
    <property type="entry name" value="B3 domain-containing protein"/>
    <property type="match status" value="1"/>
</dbReference>
<dbReference type="GO" id="GO:0003677">
    <property type="term" value="F:DNA binding"/>
    <property type="evidence" value="ECO:0007669"/>
    <property type="project" value="UniProtKB-KW"/>
</dbReference>
<keyword evidence="9" id="KW-0238">DNA-binding</keyword>
<evidence type="ECO:0000256" key="1">
    <source>
        <dbReference type="ARBA" id="ARBA00004123"/>
    </source>
</evidence>
<evidence type="ECO:0000256" key="11">
    <source>
        <dbReference type="ARBA" id="ARBA00023242"/>
    </source>
</evidence>
<dbReference type="GO" id="GO:0016787">
    <property type="term" value="F:hydrolase activity"/>
    <property type="evidence" value="ECO:0007669"/>
    <property type="project" value="UniProtKB-KW"/>
</dbReference>
<dbReference type="AlphaFoldDB" id="A0A7J7HXH1"/>
<evidence type="ECO:0000256" key="3">
    <source>
        <dbReference type="ARBA" id="ARBA00022695"/>
    </source>
</evidence>
<dbReference type="EMBL" id="JACBKZ010000002">
    <property type="protein sequence ID" value="KAF5956941.1"/>
    <property type="molecule type" value="Genomic_DNA"/>
</dbReference>
<dbReference type="PANTHER" id="PTHR31140">
    <property type="entry name" value="B3 DOMAIN-CONTAINING TRANSCRIPTION FACTOR ABI3"/>
    <property type="match status" value="1"/>
</dbReference>
<evidence type="ECO:0000256" key="2">
    <source>
        <dbReference type="ARBA" id="ARBA00022679"/>
    </source>
</evidence>
<evidence type="ECO:0000256" key="9">
    <source>
        <dbReference type="ARBA" id="ARBA00023125"/>
    </source>
</evidence>
<dbReference type="SUPFAM" id="SSF101936">
    <property type="entry name" value="DNA-binding pseudobarrel domain"/>
    <property type="match status" value="1"/>
</dbReference>
<dbReference type="CDD" id="cd10017">
    <property type="entry name" value="B3_DNA"/>
    <property type="match status" value="1"/>
</dbReference>
<dbReference type="GO" id="GO:0003700">
    <property type="term" value="F:DNA-binding transcription factor activity"/>
    <property type="evidence" value="ECO:0007669"/>
    <property type="project" value="InterPro"/>
</dbReference>
<dbReference type="InterPro" id="IPR041373">
    <property type="entry name" value="RT_RNaseH"/>
</dbReference>
<feature type="domain" description="TF-B3" evidence="13">
    <location>
        <begin position="394"/>
        <end position="499"/>
    </location>
</feature>
<dbReference type="InterPro" id="IPR015300">
    <property type="entry name" value="DNA-bd_pseudobarrel_sf"/>
</dbReference>
<accession>A0A7J7HXH1</accession>
<evidence type="ECO:0000256" key="7">
    <source>
        <dbReference type="ARBA" id="ARBA00022918"/>
    </source>
</evidence>
<evidence type="ECO:0000259" key="13">
    <source>
        <dbReference type="PROSITE" id="PS50863"/>
    </source>
</evidence>
<dbReference type="InterPro" id="IPR043128">
    <property type="entry name" value="Rev_trsase/Diguanyl_cyclase"/>
</dbReference>
<dbReference type="PROSITE" id="PS50863">
    <property type="entry name" value="B3"/>
    <property type="match status" value="1"/>
</dbReference>
<dbReference type="Gene3D" id="2.40.330.10">
    <property type="entry name" value="DNA-binding pseudobarrel domain"/>
    <property type="match status" value="1"/>
</dbReference>
<name>A0A7J7HXH1_CAMSI</name>
<dbReference type="Gene3D" id="1.10.340.70">
    <property type="match status" value="1"/>
</dbReference>
<dbReference type="InterPro" id="IPR003340">
    <property type="entry name" value="B3_DNA-bd"/>
</dbReference>
<keyword evidence="10" id="KW-0804">Transcription</keyword>
<protein>
    <recommendedName>
        <fullName evidence="13">TF-B3 domain-containing protein</fullName>
    </recommendedName>
</protein>
<keyword evidence="7" id="KW-0695">RNA-directed DNA polymerase</keyword>
<keyword evidence="4" id="KW-0540">Nuclease</keyword>
<proteinExistence type="predicted"/>
<keyword evidence="11" id="KW-0539">Nucleus</keyword>
<dbReference type="InterPro" id="IPR044800">
    <property type="entry name" value="LEC2-like"/>
</dbReference>
<dbReference type="SMART" id="SM01019">
    <property type="entry name" value="B3"/>
    <property type="match status" value="1"/>
</dbReference>
<dbReference type="SUPFAM" id="SSF56672">
    <property type="entry name" value="DNA/RNA polymerases"/>
    <property type="match status" value="1"/>
</dbReference>